<dbReference type="RefSeq" id="YP_009336864.1">
    <property type="nucleotide sequence ID" value="NC_032922.1"/>
</dbReference>
<dbReference type="Proteomes" id="UP000202517">
    <property type="component" value="Segment"/>
</dbReference>
<evidence type="ECO:0000256" key="1">
    <source>
        <dbReference type="SAM" id="MobiDB-lite"/>
    </source>
</evidence>
<keyword evidence="2" id="KW-0812">Transmembrane</keyword>
<evidence type="ECO:0000313" key="4">
    <source>
        <dbReference type="Proteomes" id="UP000202517"/>
    </source>
</evidence>
<dbReference type="EMBL" id="KX884416">
    <property type="protein sequence ID" value="APG78685.1"/>
    <property type="molecule type" value="Genomic_RNA"/>
</dbReference>
<protein>
    <submittedName>
        <fullName evidence="3">Putative glycoprotein</fullName>
    </submittedName>
</protein>
<evidence type="ECO:0000256" key="2">
    <source>
        <dbReference type="SAM" id="Phobius"/>
    </source>
</evidence>
<evidence type="ECO:0000313" key="3">
    <source>
        <dbReference type="EMBL" id="APG78685.1"/>
    </source>
</evidence>
<proteinExistence type="predicted"/>
<reference evidence="3" key="1">
    <citation type="journal article" date="2016" name="Nature">
        <title>Redefining the invertebrate RNA virosphere.</title>
        <authorList>
            <person name="Shi M."/>
            <person name="Lin X.D."/>
            <person name="Tian J.H."/>
            <person name="Chen L.J."/>
            <person name="Chen X."/>
            <person name="Li C.X."/>
            <person name="Qin X.C."/>
            <person name="Li J."/>
            <person name="Cao J.P."/>
            <person name="Eden J.S."/>
            <person name="Buchmann J."/>
            <person name="Wang W."/>
            <person name="Xu J."/>
            <person name="Holmes E.C."/>
            <person name="Zhang Y.Z."/>
        </authorList>
    </citation>
    <scope>NUCLEOTIDE SEQUENCE [LARGE SCALE GENOMIC DNA]</scope>
    <source>
        <strain evidence="3">QCM109726</strain>
    </source>
</reference>
<keyword evidence="2" id="KW-1133">Transmembrane helix</keyword>
<sequence>MFFAILLAILTLSYGSPTGRSKLNLETATVMTQHDPMFLPYFEWKHLLHVQLLCPDSNIMSLIDALTKNVYDQTNKLELNLQVLTEELSKDMNNNTLSTNTLLMRDQVHVAKNLQAFLRGTSEKWKKLVNGLFKFHGMAQQSTCYHLVKTNQGKTVPTGISGMASDASTSYEGDLWKVLHDSMTKSRQKRTIHIHGSDNTIFHNSQITKPSDITKELRRDKDLSDNPTTVKSVSYHNPKSSEMLKLQNCFCWDEATQQAHVDRNCDLANCKRVLDKWLMKGFGQITGNVKLYNEYGKTVIKTTTQPPSQVEDEVVGSPDQSEVSREVDGQAETLAEKLLRKHPVVPSKTMADANQASRNLPTVDEQYEQILLENYQTSAFVYQLCRLRLSDNLQNCLGTIPETNALNHLWERLQSTHSKRIKRSSNRVKRAPLGIIGRLYKWLFGVATVDDVDEVRRNFVSYLKGQQNLSKANQEFMTNQLSINQHFDENLKILNTKISDTVKGMNSTIDMFMDTIQQTNNVFQDLYLTTKLSSLLIHGNILITGAVIDALRINQYMDSLSSRYLSLYHALLSDTLTAEILDPASLKTILLEINNKLPPNYQVIDLPDFRSWYKVSYSTVSLIDNSIVYAFKFPIVRKSSEPTLWHFNSLPVFKNGTAFKLNYHDHWVYLDEHNQEWVPMSQTDFNARCDKSTSVCSGFASRYTYSKNNYNHCLLSLLYDSSKVIDQCEMSPIDIDQVLDPIIAISIPPNQWLVETLYPVKAVKSCPAKSGQFITDSVMISGVMTIELAPLCKISIAELTLESSLAPPGLESQSYAPEYTLESVKISTSDIDIIALKENKVPQIDIKMDKSTWNTKAMQIKIKSVETNLNAQKELVSNISEINKKLQADLIKIESSSGKTFSSQWISFYWENIIFYIWVIILTLMTLRVYVRVFGIPLIGRGNGIMAKATFPLVSSSGFGTANAFPPQGKIYMDGSTIWASAPNATSNVMVNVTNKFNEFFSQPHNTTSVIHLCVMVALMLLMLILMYSLMCHHQSMLLRKLLSLGVLPINTRESQHIGEIGVQLYVLVMMKSMFGSKTHYAEVGIQMCTLPGNIRDWICTSNLSENKTFIVPKWVCRWSSTLELSCQWGPICLKSTKYPNVDTCKDLPKHGSFNMREVIEQINPKCPFIWKYISAVEVNKVILRTHNDYKEIYSYNSDTLS</sequence>
<accession>A0A1L3KMZ8</accession>
<feature type="transmembrane region" description="Helical" evidence="2">
    <location>
        <begin position="1010"/>
        <end position="1031"/>
    </location>
</feature>
<name>A0A1L3KMZ8_9VIRU</name>
<keyword evidence="2" id="KW-0472">Membrane</keyword>
<keyword evidence="4" id="KW-1185">Reference proteome</keyword>
<dbReference type="KEGG" id="vg:30854247"/>
<organism evidence="3">
    <name type="scientific">Hubei coleoptera virus 3</name>
    <dbReference type="NCBI Taxonomy" id="1922862"/>
    <lineage>
        <taxon>Viruses</taxon>
        <taxon>Riboviria</taxon>
        <taxon>Orthornavirae</taxon>
        <taxon>Negarnaviricota</taxon>
        <taxon>Haploviricotina</taxon>
        <taxon>Monjiviricetes</taxon>
        <taxon>Jingchuvirales</taxon>
        <taxon>Aliusviridae</taxon>
        <taxon>Ollusvirus</taxon>
        <taxon>Ollusvirus coleopteri</taxon>
    </lineage>
</organism>
<dbReference type="GeneID" id="30854247"/>
<feature type="transmembrane region" description="Helical" evidence="2">
    <location>
        <begin position="913"/>
        <end position="931"/>
    </location>
</feature>
<feature type="region of interest" description="Disordered" evidence="1">
    <location>
        <begin position="303"/>
        <end position="325"/>
    </location>
</feature>